<sequence length="67" mass="7582">MSEPEDDIVAEVRGLQRDIQACFMALERRFDAVEVRLDGLAQKLDAAIAEAKKRQDTFRKARAMDAT</sequence>
<dbReference type="RefSeq" id="WP_244450947.1">
    <property type="nucleotide sequence ID" value="NZ_CP083239.1"/>
</dbReference>
<evidence type="ECO:0000313" key="2">
    <source>
        <dbReference type="Proteomes" id="UP000831684"/>
    </source>
</evidence>
<dbReference type="EMBL" id="CP083239">
    <property type="protein sequence ID" value="UOK73266.1"/>
    <property type="molecule type" value="Genomic_DNA"/>
</dbReference>
<protein>
    <submittedName>
        <fullName evidence="1">Uncharacterized protein</fullName>
    </submittedName>
</protein>
<proteinExistence type="predicted"/>
<accession>A0A9E7D890</accession>
<dbReference type="KEGG" id="apol:K9D25_13300"/>
<reference evidence="1" key="1">
    <citation type="submission" date="2021-09" db="EMBL/GenBank/DDBJ databases">
        <title>Network and meta-omics reveal the key degrader and cooperation patterns in an efficient 1,4-dioxane-degrading microbial community.</title>
        <authorList>
            <person name="Dai C."/>
        </authorList>
    </citation>
    <scope>NUCLEOTIDE SEQUENCE</scope>
    <source>
        <strain evidence="1">ZM13</strain>
    </source>
</reference>
<name>A0A9E7D890_9HYPH</name>
<dbReference type="AlphaFoldDB" id="A0A9E7D890"/>
<evidence type="ECO:0000313" key="1">
    <source>
        <dbReference type="EMBL" id="UOK73266.1"/>
    </source>
</evidence>
<dbReference type="Proteomes" id="UP000831684">
    <property type="component" value="Chromosome"/>
</dbReference>
<gene>
    <name evidence="1" type="ORF">K9D25_13300</name>
</gene>
<organism evidence="1 2">
    <name type="scientific">Ancylobacter polymorphus</name>
    <dbReference type="NCBI Taxonomy" id="223390"/>
    <lineage>
        <taxon>Bacteria</taxon>
        <taxon>Pseudomonadati</taxon>
        <taxon>Pseudomonadota</taxon>
        <taxon>Alphaproteobacteria</taxon>
        <taxon>Hyphomicrobiales</taxon>
        <taxon>Xanthobacteraceae</taxon>
        <taxon>Ancylobacter</taxon>
    </lineage>
</organism>